<organism evidence="2 3">
    <name type="scientific">Ditylenchus dipsaci</name>
    <dbReference type="NCBI Taxonomy" id="166011"/>
    <lineage>
        <taxon>Eukaryota</taxon>
        <taxon>Metazoa</taxon>
        <taxon>Ecdysozoa</taxon>
        <taxon>Nematoda</taxon>
        <taxon>Chromadorea</taxon>
        <taxon>Rhabditida</taxon>
        <taxon>Tylenchina</taxon>
        <taxon>Tylenchomorpha</taxon>
        <taxon>Sphaerularioidea</taxon>
        <taxon>Anguinidae</taxon>
        <taxon>Anguininae</taxon>
        <taxon>Ditylenchus</taxon>
    </lineage>
</organism>
<dbReference type="Proteomes" id="UP000887574">
    <property type="component" value="Unplaced"/>
</dbReference>
<evidence type="ECO:0000256" key="1">
    <source>
        <dbReference type="SAM" id="Coils"/>
    </source>
</evidence>
<name>A0A915CSI3_9BILA</name>
<dbReference type="WBParaSite" id="jg12170">
    <property type="protein sequence ID" value="jg12170"/>
    <property type="gene ID" value="jg12170"/>
</dbReference>
<accession>A0A915CSI3</accession>
<feature type="coiled-coil region" evidence="1">
    <location>
        <begin position="5"/>
        <end position="32"/>
    </location>
</feature>
<protein>
    <submittedName>
        <fullName evidence="3">Uncharacterized protein</fullName>
    </submittedName>
</protein>
<evidence type="ECO:0000313" key="2">
    <source>
        <dbReference type="Proteomes" id="UP000887574"/>
    </source>
</evidence>
<keyword evidence="2" id="KW-1185">Reference proteome</keyword>
<evidence type="ECO:0000313" key="3">
    <source>
        <dbReference type="WBParaSite" id="jg12170"/>
    </source>
</evidence>
<keyword evidence="1" id="KW-0175">Coiled coil</keyword>
<reference evidence="3" key="1">
    <citation type="submission" date="2022-11" db="UniProtKB">
        <authorList>
            <consortium name="WormBaseParasite"/>
        </authorList>
    </citation>
    <scope>IDENTIFICATION</scope>
</reference>
<proteinExistence type="predicted"/>
<sequence>MQIQLQEMNERMTQAQEELREFENEFEILAGDKSERFRELKNRDAHMESFLESFGSLSSEVEKKLRLYRQK</sequence>
<dbReference type="AlphaFoldDB" id="A0A915CSI3"/>